<keyword evidence="2" id="KW-1185">Reference proteome</keyword>
<reference evidence="1 2" key="1">
    <citation type="journal article" date="2020" name="bioRxiv">
        <title>Sequence and annotation of 42 cannabis genomes reveals extensive copy number variation in cannabinoid synthesis and pathogen resistance genes.</title>
        <authorList>
            <person name="Mckernan K.J."/>
            <person name="Helbert Y."/>
            <person name="Kane L.T."/>
            <person name="Ebling H."/>
            <person name="Zhang L."/>
            <person name="Liu B."/>
            <person name="Eaton Z."/>
            <person name="Mclaughlin S."/>
            <person name="Kingan S."/>
            <person name="Baybayan P."/>
            <person name="Concepcion G."/>
            <person name="Jordan M."/>
            <person name="Riva A."/>
            <person name="Barbazuk W."/>
            <person name="Harkins T."/>
        </authorList>
    </citation>
    <scope>NUCLEOTIDE SEQUENCE [LARGE SCALE GENOMIC DNA]</scope>
    <source>
        <strain evidence="2">cv. Jamaican Lion 4</strain>
        <tissue evidence="1">Leaf</tissue>
    </source>
</reference>
<proteinExistence type="predicted"/>
<dbReference type="PROSITE" id="PS50890">
    <property type="entry name" value="PUA"/>
    <property type="match status" value="1"/>
</dbReference>
<name>A0A7J6GEK9_CANSA</name>
<gene>
    <name evidence="1" type="ORF">G4B88_029751</name>
</gene>
<dbReference type="AlphaFoldDB" id="A0A7J6GEK9"/>
<comment type="caution">
    <text evidence="1">The sequence shown here is derived from an EMBL/GenBank/DDBJ whole genome shotgun (WGS) entry which is preliminary data.</text>
</comment>
<dbReference type="EMBL" id="JAATIQ010000109">
    <property type="protein sequence ID" value="KAF4381396.1"/>
    <property type="molecule type" value="Genomic_DNA"/>
</dbReference>
<accession>A0A7J6GEK9</accession>
<evidence type="ECO:0000313" key="2">
    <source>
        <dbReference type="Proteomes" id="UP000583929"/>
    </source>
</evidence>
<sequence>MAILRSSSSPSPLLLSDCGATEKDLSTCVAGGSKPSCTSKSRGFAAKKKRDKEKIVEKGKAVKDDRVVKRVRKCASLDSDSEDELDMDIFNGAKSLVSIKRSGEVHYAIQ</sequence>
<dbReference type="Proteomes" id="UP000583929">
    <property type="component" value="Unassembled WGS sequence"/>
</dbReference>
<protein>
    <submittedName>
        <fullName evidence="1">Uncharacterized protein</fullName>
    </submittedName>
</protein>
<organism evidence="1 2">
    <name type="scientific">Cannabis sativa</name>
    <name type="common">Hemp</name>
    <name type="synonym">Marijuana</name>
    <dbReference type="NCBI Taxonomy" id="3483"/>
    <lineage>
        <taxon>Eukaryota</taxon>
        <taxon>Viridiplantae</taxon>
        <taxon>Streptophyta</taxon>
        <taxon>Embryophyta</taxon>
        <taxon>Tracheophyta</taxon>
        <taxon>Spermatophyta</taxon>
        <taxon>Magnoliopsida</taxon>
        <taxon>eudicotyledons</taxon>
        <taxon>Gunneridae</taxon>
        <taxon>Pentapetalae</taxon>
        <taxon>rosids</taxon>
        <taxon>fabids</taxon>
        <taxon>Rosales</taxon>
        <taxon>Cannabaceae</taxon>
        <taxon>Cannabis</taxon>
    </lineage>
</organism>
<evidence type="ECO:0000313" key="1">
    <source>
        <dbReference type="EMBL" id="KAF4381396.1"/>
    </source>
</evidence>